<accession>A0ABP9Y8P7</accession>
<dbReference type="EMBL" id="BAABUJ010000027">
    <property type="protein sequence ID" value="GAA5803342.1"/>
    <property type="molecule type" value="Genomic_DNA"/>
</dbReference>
<evidence type="ECO:0000313" key="2">
    <source>
        <dbReference type="Proteomes" id="UP001476247"/>
    </source>
</evidence>
<proteinExistence type="predicted"/>
<keyword evidence="2" id="KW-1185">Reference proteome</keyword>
<organism evidence="1 2">
    <name type="scientific">Helicostylum pulchrum</name>
    <dbReference type="NCBI Taxonomy" id="562976"/>
    <lineage>
        <taxon>Eukaryota</taxon>
        <taxon>Fungi</taxon>
        <taxon>Fungi incertae sedis</taxon>
        <taxon>Mucoromycota</taxon>
        <taxon>Mucoromycotina</taxon>
        <taxon>Mucoromycetes</taxon>
        <taxon>Mucorales</taxon>
        <taxon>Mucorineae</taxon>
        <taxon>Mucoraceae</taxon>
        <taxon>Helicostylum</taxon>
    </lineage>
</organism>
<sequence>MILKPCKYKQLDDLKTFFCTSWRNIITTVTKDPLTDKTAEDEGKLVRKGKDILDKSFQTVLLEKKTTRVTSWILQLSGLNGQILYFIQLTKPGIYVAVPQSPIQFPSKFASSTFTETFKFLLSICQSMNDLALEAQNTISYFNLNHDSTFKKVETTQKTF</sequence>
<reference evidence="1 2" key="1">
    <citation type="submission" date="2024-04" db="EMBL/GenBank/DDBJ databases">
        <title>genome sequences of Mucor flavus KT1a and Helicostylum pulchrum KT1b strains isolation_sourced from the surface of a dry-aged beef.</title>
        <authorList>
            <person name="Toyotome T."/>
            <person name="Hosono M."/>
            <person name="Torimaru M."/>
            <person name="Fukuda K."/>
            <person name="Mikami N."/>
        </authorList>
    </citation>
    <scope>NUCLEOTIDE SEQUENCE [LARGE SCALE GENOMIC DNA]</scope>
    <source>
        <strain evidence="1 2">KT1b</strain>
    </source>
</reference>
<gene>
    <name evidence="1" type="ORF">HPULCUR_008821</name>
</gene>
<name>A0ABP9Y8P7_9FUNG</name>
<comment type="caution">
    <text evidence="1">The sequence shown here is derived from an EMBL/GenBank/DDBJ whole genome shotgun (WGS) entry which is preliminary data.</text>
</comment>
<dbReference type="Proteomes" id="UP001476247">
    <property type="component" value="Unassembled WGS sequence"/>
</dbReference>
<protein>
    <submittedName>
        <fullName evidence="1">Uncharacterized protein</fullName>
    </submittedName>
</protein>
<evidence type="ECO:0000313" key="1">
    <source>
        <dbReference type="EMBL" id="GAA5803342.1"/>
    </source>
</evidence>